<evidence type="ECO:0000256" key="1">
    <source>
        <dbReference type="SAM" id="MobiDB-lite"/>
    </source>
</evidence>
<protein>
    <recommendedName>
        <fullName evidence="5">Secreted protein</fullName>
    </recommendedName>
</protein>
<feature type="compositionally biased region" description="Basic and acidic residues" evidence="1">
    <location>
        <begin position="46"/>
        <end position="57"/>
    </location>
</feature>
<accession>I7ZK35</accession>
<organism evidence="3 4">
    <name type="scientific">Hydrocarboniphaga effusa AP103</name>
    <dbReference type="NCBI Taxonomy" id="1172194"/>
    <lineage>
        <taxon>Bacteria</taxon>
        <taxon>Pseudomonadati</taxon>
        <taxon>Pseudomonadota</taxon>
        <taxon>Gammaproteobacteria</taxon>
        <taxon>Nevskiales</taxon>
        <taxon>Nevskiaceae</taxon>
        <taxon>Hydrocarboniphaga</taxon>
    </lineage>
</organism>
<feature type="compositionally biased region" description="Low complexity" evidence="1">
    <location>
        <begin position="58"/>
        <end position="81"/>
    </location>
</feature>
<feature type="region of interest" description="Disordered" evidence="1">
    <location>
        <begin position="26"/>
        <end position="140"/>
    </location>
</feature>
<evidence type="ECO:0008006" key="5">
    <source>
        <dbReference type="Google" id="ProtNLM"/>
    </source>
</evidence>
<feature type="signal peptide" evidence="2">
    <location>
        <begin position="1"/>
        <end position="24"/>
    </location>
</feature>
<dbReference type="RefSeq" id="WP_007185197.1">
    <property type="nucleotide sequence ID" value="NZ_AKGD01000001.1"/>
</dbReference>
<keyword evidence="2" id="KW-0732">Signal</keyword>
<dbReference type="AlphaFoldDB" id="I7ZK35"/>
<gene>
    <name evidence="3" type="ORF">WQQ_22540</name>
</gene>
<evidence type="ECO:0000313" key="3">
    <source>
        <dbReference type="EMBL" id="EIT72117.1"/>
    </source>
</evidence>
<proteinExistence type="predicted"/>
<evidence type="ECO:0000256" key="2">
    <source>
        <dbReference type="SAM" id="SignalP"/>
    </source>
</evidence>
<feature type="chain" id="PRO_5003712732" description="Secreted protein" evidence="2">
    <location>
        <begin position="25"/>
        <end position="140"/>
    </location>
</feature>
<name>I7ZK35_9GAMM</name>
<evidence type="ECO:0000313" key="4">
    <source>
        <dbReference type="Proteomes" id="UP000003704"/>
    </source>
</evidence>
<comment type="caution">
    <text evidence="3">The sequence shown here is derived from an EMBL/GenBank/DDBJ whole genome shotgun (WGS) entry which is preliminary data.</text>
</comment>
<reference evidence="3 4" key="1">
    <citation type="journal article" date="2012" name="J. Bacteriol.">
        <title>Genome Sequence of n-Alkane-Degrading Hydrocarboniphaga effusa Strain AP103T (ATCC BAA-332T).</title>
        <authorList>
            <person name="Chang H.K."/>
            <person name="Zylstra G.J."/>
            <person name="Chae J.C."/>
        </authorList>
    </citation>
    <scope>NUCLEOTIDE SEQUENCE [LARGE SCALE GENOMIC DNA]</scope>
    <source>
        <strain evidence="3 4">AP103</strain>
    </source>
</reference>
<keyword evidence="4" id="KW-1185">Reference proteome</keyword>
<dbReference type="Proteomes" id="UP000003704">
    <property type="component" value="Unassembled WGS sequence"/>
</dbReference>
<dbReference type="EMBL" id="AKGD01000001">
    <property type="protein sequence ID" value="EIT72117.1"/>
    <property type="molecule type" value="Genomic_DNA"/>
</dbReference>
<feature type="compositionally biased region" description="Gly residues" evidence="1">
    <location>
        <begin position="119"/>
        <end position="140"/>
    </location>
</feature>
<sequence length="140" mass="14952">MKKIQLLCGSTVIVAAAFAAPVLAQSDSGYRGPQPVPNAPTPQVRVIDKEQAEREQQQRMQMQRAPQSSQAQPQAMKPQPSRQVYGLAFNSENRGSGPDKTKFNIVNEDEARRQQGRLNQGGGDQGSDGTGGSDSSGGGR</sequence>